<feature type="transmembrane region" description="Helical" evidence="5">
    <location>
        <begin position="178"/>
        <end position="203"/>
    </location>
</feature>
<dbReference type="OrthoDB" id="9810556at2"/>
<feature type="transmembrane region" description="Helical" evidence="5">
    <location>
        <begin position="268"/>
        <end position="288"/>
    </location>
</feature>
<evidence type="ECO:0000256" key="1">
    <source>
        <dbReference type="ARBA" id="ARBA00004141"/>
    </source>
</evidence>
<dbReference type="InterPro" id="IPR000620">
    <property type="entry name" value="EamA_dom"/>
</dbReference>
<feature type="transmembrane region" description="Helical" evidence="5">
    <location>
        <begin position="66"/>
        <end position="89"/>
    </location>
</feature>
<dbReference type="Proteomes" id="UP000315112">
    <property type="component" value="Unassembled WGS sequence"/>
</dbReference>
<feature type="transmembrane region" description="Helical" evidence="5">
    <location>
        <begin position="125"/>
        <end position="142"/>
    </location>
</feature>
<protein>
    <submittedName>
        <fullName evidence="7">EamA family transporter</fullName>
    </submittedName>
    <submittedName>
        <fullName evidence="8">Threonine/homoserine efflux transporter RhtA</fullName>
    </submittedName>
</protein>
<dbReference type="EMBL" id="VLKW01000013">
    <property type="protein sequence ID" value="TWI42884.1"/>
    <property type="molecule type" value="Genomic_DNA"/>
</dbReference>
<evidence type="ECO:0000313" key="8">
    <source>
        <dbReference type="EMBL" id="TWI42884.1"/>
    </source>
</evidence>
<dbReference type="EMBL" id="CP046904">
    <property type="protein sequence ID" value="QGZ38822.1"/>
    <property type="molecule type" value="Genomic_DNA"/>
</dbReference>
<gene>
    <name evidence="7" type="ORF">GO485_07010</name>
    <name evidence="8" type="ORF">IP92_05217</name>
</gene>
<dbReference type="SUPFAM" id="SSF103481">
    <property type="entry name" value="Multidrug resistance efflux transporter EmrE"/>
    <property type="match status" value="2"/>
</dbReference>
<dbReference type="PANTHER" id="PTHR32322">
    <property type="entry name" value="INNER MEMBRANE TRANSPORTER"/>
    <property type="match status" value="1"/>
</dbReference>
<dbReference type="GO" id="GO:0016020">
    <property type="term" value="C:membrane"/>
    <property type="evidence" value="ECO:0007669"/>
    <property type="project" value="UniProtKB-SubCell"/>
</dbReference>
<name>A0A562PEM6_9BURK</name>
<dbReference type="Proteomes" id="UP000437862">
    <property type="component" value="Chromosome"/>
</dbReference>
<dbReference type="PANTHER" id="PTHR32322:SF9">
    <property type="entry name" value="AMINO-ACID METABOLITE EFFLUX PUMP-RELATED"/>
    <property type="match status" value="1"/>
</dbReference>
<organism evidence="8 9">
    <name type="scientific">Pseudoduganella flava</name>
    <dbReference type="NCBI Taxonomy" id="871742"/>
    <lineage>
        <taxon>Bacteria</taxon>
        <taxon>Pseudomonadati</taxon>
        <taxon>Pseudomonadota</taxon>
        <taxon>Betaproteobacteria</taxon>
        <taxon>Burkholderiales</taxon>
        <taxon>Oxalobacteraceae</taxon>
        <taxon>Telluria group</taxon>
        <taxon>Pseudoduganella</taxon>
    </lineage>
</organism>
<feature type="domain" description="EamA" evidence="6">
    <location>
        <begin position="153"/>
        <end position="285"/>
    </location>
</feature>
<dbReference type="Gene3D" id="1.10.3730.20">
    <property type="match status" value="1"/>
</dbReference>
<reference evidence="7 10" key="3">
    <citation type="submission" date="2019-12" db="EMBL/GenBank/DDBJ databases">
        <title>Draft Genome Sequences of Six Type Strains of the Genus Massilia.</title>
        <authorList>
            <person name="Miess H."/>
            <person name="Frediansyah A."/>
            <person name="Goeker M."/>
            <person name="Gross H."/>
        </authorList>
    </citation>
    <scope>NUCLEOTIDE SEQUENCE [LARGE SCALE GENOMIC DNA]</scope>
    <source>
        <strain evidence="7 10">DSM 26639</strain>
    </source>
</reference>
<evidence type="ECO:0000256" key="2">
    <source>
        <dbReference type="ARBA" id="ARBA00022692"/>
    </source>
</evidence>
<keyword evidence="10" id="KW-1185">Reference proteome</keyword>
<keyword evidence="3 5" id="KW-1133">Transmembrane helix</keyword>
<comment type="subcellular location">
    <subcellularLocation>
        <location evidence="1">Membrane</location>
        <topology evidence="1">Multi-pass membrane protein</topology>
    </subcellularLocation>
</comment>
<dbReference type="InterPro" id="IPR050638">
    <property type="entry name" value="AA-Vitamin_Transporters"/>
</dbReference>
<dbReference type="AlphaFoldDB" id="A0A562PEM6"/>
<evidence type="ECO:0000256" key="4">
    <source>
        <dbReference type="ARBA" id="ARBA00023136"/>
    </source>
</evidence>
<evidence type="ECO:0000256" key="3">
    <source>
        <dbReference type="ARBA" id="ARBA00022989"/>
    </source>
</evidence>
<proteinExistence type="predicted"/>
<dbReference type="InterPro" id="IPR037185">
    <property type="entry name" value="EmrE-like"/>
</dbReference>
<dbReference type="RefSeq" id="WP_145880825.1">
    <property type="nucleotide sequence ID" value="NZ_CP046904.1"/>
</dbReference>
<sequence length="300" mass="31430">MKRADAAQLVLVAAMWGASYLFIRVAAPAFGPVAMAGARAVLAAALMLPLLLWRGLWADMVRHWKGIALVGVTNGALPFLLFNFAALAIPAGLSAILSSTTPLFAALFGALWLGERLTAQRMTGLAIGFGGVVLLVADKVHLHPGDLAGTLLAACACLCATMLYGFTGNFTKRYLAHVPPLAVAAGSQVGAALLLVVPMMVWWPASTPSAQAWSALLALCALCTTFAYVLFYGLIARLGASRAMSALFLIPAFGVLWGGLFLGERLTARMGACCAVILLGCALTMGFLRLPAWRRAPLAE</sequence>
<evidence type="ECO:0000313" key="10">
    <source>
        <dbReference type="Proteomes" id="UP000437862"/>
    </source>
</evidence>
<feature type="transmembrane region" description="Helical" evidence="5">
    <location>
        <begin position="148"/>
        <end position="166"/>
    </location>
</feature>
<feature type="transmembrane region" description="Helical" evidence="5">
    <location>
        <begin position="215"/>
        <end position="236"/>
    </location>
</feature>
<evidence type="ECO:0000313" key="7">
    <source>
        <dbReference type="EMBL" id="QGZ38822.1"/>
    </source>
</evidence>
<evidence type="ECO:0000313" key="9">
    <source>
        <dbReference type="Proteomes" id="UP000315112"/>
    </source>
</evidence>
<evidence type="ECO:0000259" key="6">
    <source>
        <dbReference type="Pfam" id="PF00892"/>
    </source>
</evidence>
<dbReference type="Pfam" id="PF00892">
    <property type="entry name" value="EamA"/>
    <property type="match status" value="2"/>
</dbReference>
<keyword evidence="4 5" id="KW-0472">Membrane</keyword>
<feature type="transmembrane region" description="Helical" evidence="5">
    <location>
        <begin position="95"/>
        <end position="113"/>
    </location>
</feature>
<feature type="transmembrane region" description="Helical" evidence="5">
    <location>
        <begin position="7"/>
        <end position="27"/>
    </location>
</feature>
<feature type="transmembrane region" description="Helical" evidence="5">
    <location>
        <begin position="243"/>
        <end position="262"/>
    </location>
</feature>
<keyword evidence="2 5" id="KW-0812">Transmembrane</keyword>
<reference evidence="8 9" key="1">
    <citation type="journal article" date="2015" name="Stand. Genomic Sci.">
        <title>Genomic Encyclopedia of Bacterial and Archaeal Type Strains, Phase III: the genomes of soil and plant-associated and newly described type strains.</title>
        <authorList>
            <person name="Whitman W.B."/>
            <person name="Woyke T."/>
            <person name="Klenk H.P."/>
            <person name="Zhou Y."/>
            <person name="Lilburn T.G."/>
            <person name="Beck B.J."/>
            <person name="De Vos P."/>
            <person name="Vandamme P."/>
            <person name="Eisen J.A."/>
            <person name="Garrity G."/>
            <person name="Hugenholtz P."/>
            <person name="Kyrpides N.C."/>
        </authorList>
    </citation>
    <scope>NUCLEOTIDE SEQUENCE [LARGE SCALE GENOMIC DNA]</scope>
    <source>
        <strain evidence="8 9">CGMCC 1.10685</strain>
    </source>
</reference>
<feature type="domain" description="EamA" evidence="6">
    <location>
        <begin position="9"/>
        <end position="136"/>
    </location>
</feature>
<feature type="transmembrane region" description="Helical" evidence="5">
    <location>
        <begin position="33"/>
        <end position="54"/>
    </location>
</feature>
<accession>A0A562PEM6</accession>
<reference evidence="8" key="2">
    <citation type="submission" date="2019-07" db="EMBL/GenBank/DDBJ databases">
        <authorList>
            <person name="Whitman W."/>
            <person name="Huntemann M."/>
            <person name="Clum A."/>
            <person name="Pillay M."/>
            <person name="Palaniappan K."/>
            <person name="Varghese N."/>
            <person name="Mikhailova N."/>
            <person name="Stamatis D."/>
            <person name="Reddy T."/>
            <person name="Daum C."/>
            <person name="Shapiro N."/>
            <person name="Ivanova N."/>
            <person name="Kyrpides N."/>
            <person name="Woyke T."/>
        </authorList>
    </citation>
    <scope>NUCLEOTIDE SEQUENCE</scope>
    <source>
        <strain evidence="8">CGMCC 1.10685</strain>
    </source>
</reference>
<evidence type="ECO:0000256" key="5">
    <source>
        <dbReference type="SAM" id="Phobius"/>
    </source>
</evidence>